<comment type="caution">
    <text evidence="17">The sequence shown here is derived from an EMBL/GenBank/DDBJ whole genome shotgun (WGS) entry which is preliminary data.</text>
</comment>
<evidence type="ECO:0000313" key="18">
    <source>
        <dbReference type="Proteomes" id="UP001283341"/>
    </source>
</evidence>
<dbReference type="PROSITE" id="PS50941">
    <property type="entry name" value="CHIT_BIND_I_2"/>
    <property type="match status" value="1"/>
</dbReference>
<comment type="subcellular location">
    <subcellularLocation>
        <location evidence="2">Secreted</location>
    </subcellularLocation>
</comment>
<dbReference type="SUPFAM" id="SSF57016">
    <property type="entry name" value="Plant lectins/antimicrobial peptides"/>
    <property type="match status" value="1"/>
</dbReference>
<keyword evidence="8" id="KW-0146">Chitin degradation</keyword>
<evidence type="ECO:0000256" key="9">
    <source>
        <dbReference type="ARBA" id="ARBA00023277"/>
    </source>
</evidence>
<reference evidence="17" key="1">
    <citation type="journal article" date="2023" name="Mol. Phylogenet. Evol.">
        <title>Genome-scale phylogeny and comparative genomics of the fungal order Sordariales.</title>
        <authorList>
            <person name="Hensen N."/>
            <person name="Bonometti L."/>
            <person name="Westerberg I."/>
            <person name="Brannstrom I.O."/>
            <person name="Guillou S."/>
            <person name="Cros-Aarteil S."/>
            <person name="Calhoun S."/>
            <person name="Haridas S."/>
            <person name="Kuo A."/>
            <person name="Mondo S."/>
            <person name="Pangilinan J."/>
            <person name="Riley R."/>
            <person name="LaButti K."/>
            <person name="Andreopoulos B."/>
            <person name="Lipzen A."/>
            <person name="Chen C."/>
            <person name="Yan M."/>
            <person name="Daum C."/>
            <person name="Ng V."/>
            <person name="Clum A."/>
            <person name="Steindorff A."/>
            <person name="Ohm R.A."/>
            <person name="Martin F."/>
            <person name="Silar P."/>
            <person name="Natvig D.O."/>
            <person name="Lalanne C."/>
            <person name="Gautier V."/>
            <person name="Ament-Velasquez S.L."/>
            <person name="Kruys A."/>
            <person name="Hutchinson M.I."/>
            <person name="Powell A.J."/>
            <person name="Barry K."/>
            <person name="Miller A.N."/>
            <person name="Grigoriev I.V."/>
            <person name="Debuchy R."/>
            <person name="Gladieux P."/>
            <person name="Hiltunen Thoren M."/>
            <person name="Johannesson H."/>
        </authorList>
    </citation>
    <scope>NUCLEOTIDE SEQUENCE</scope>
    <source>
        <strain evidence="17">CBS 118394</strain>
    </source>
</reference>
<reference evidence="17" key="2">
    <citation type="submission" date="2023-06" db="EMBL/GenBank/DDBJ databases">
        <authorList>
            <consortium name="Lawrence Berkeley National Laboratory"/>
            <person name="Haridas S."/>
            <person name="Hensen N."/>
            <person name="Bonometti L."/>
            <person name="Westerberg I."/>
            <person name="Brannstrom I.O."/>
            <person name="Guillou S."/>
            <person name="Cros-Aarteil S."/>
            <person name="Calhoun S."/>
            <person name="Kuo A."/>
            <person name="Mondo S."/>
            <person name="Pangilinan J."/>
            <person name="Riley R."/>
            <person name="Labutti K."/>
            <person name="Andreopoulos B."/>
            <person name="Lipzen A."/>
            <person name="Chen C."/>
            <person name="Yanf M."/>
            <person name="Daum C."/>
            <person name="Ng V."/>
            <person name="Clum A."/>
            <person name="Steindorff A."/>
            <person name="Ohm R."/>
            <person name="Martin F."/>
            <person name="Silar P."/>
            <person name="Natvig D."/>
            <person name="Lalanne C."/>
            <person name="Gautier V."/>
            <person name="Ament-Velasquez S.L."/>
            <person name="Kruys A."/>
            <person name="Hutchinson M.I."/>
            <person name="Powell A.J."/>
            <person name="Barry K."/>
            <person name="Miller A.N."/>
            <person name="Grigoriev I.V."/>
            <person name="Debuchy R."/>
            <person name="Gladieux P."/>
            <person name="Thoren M.H."/>
            <person name="Johannesson H."/>
        </authorList>
    </citation>
    <scope>NUCLEOTIDE SEQUENCE</scope>
    <source>
        <strain evidence="17">CBS 118394</strain>
    </source>
</reference>
<evidence type="ECO:0000256" key="4">
    <source>
        <dbReference type="ARBA" id="ARBA00012729"/>
    </source>
</evidence>
<dbReference type="Gene3D" id="3.30.60.10">
    <property type="entry name" value="Endochitinase-like"/>
    <property type="match status" value="1"/>
</dbReference>
<protein>
    <recommendedName>
        <fullName evidence="4">chitinase</fullName>
        <ecNumber evidence="4">3.2.1.14</ecNumber>
    </recommendedName>
</protein>
<dbReference type="InterPro" id="IPR001002">
    <property type="entry name" value="Chitin-bd_1"/>
</dbReference>
<dbReference type="EC" id="3.2.1.14" evidence="4"/>
<dbReference type="Gene3D" id="3.20.20.80">
    <property type="entry name" value="Glycosidases"/>
    <property type="match status" value="1"/>
</dbReference>
<dbReference type="CDD" id="cd00035">
    <property type="entry name" value="ChtBD1"/>
    <property type="match status" value="1"/>
</dbReference>
<dbReference type="SMART" id="SM00636">
    <property type="entry name" value="Glyco_18"/>
    <property type="match status" value="1"/>
</dbReference>
<keyword evidence="5" id="KW-0964">Secreted</keyword>
<feature type="disulfide bond" evidence="12">
    <location>
        <begin position="128"/>
        <end position="142"/>
    </location>
</feature>
<feature type="signal peptide" evidence="14">
    <location>
        <begin position="1"/>
        <end position="30"/>
    </location>
</feature>
<dbReference type="PANTHER" id="PTHR11177">
    <property type="entry name" value="CHITINASE"/>
    <property type="match status" value="1"/>
</dbReference>
<dbReference type="EMBL" id="JAUEDM010000005">
    <property type="protein sequence ID" value="KAK3315954.1"/>
    <property type="molecule type" value="Genomic_DNA"/>
</dbReference>
<dbReference type="InterPro" id="IPR001579">
    <property type="entry name" value="Glyco_hydro_18_chit_AS"/>
</dbReference>
<evidence type="ECO:0000256" key="1">
    <source>
        <dbReference type="ARBA" id="ARBA00000822"/>
    </source>
</evidence>
<dbReference type="SMART" id="SM00270">
    <property type="entry name" value="ChtBD1"/>
    <property type="match status" value="1"/>
</dbReference>
<evidence type="ECO:0000256" key="8">
    <source>
        <dbReference type="ARBA" id="ARBA00023024"/>
    </source>
</evidence>
<dbReference type="Gene3D" id="3.10.50.10">
    <property type="match status" value="1"/>
</dbReference>
<organism evidence="17 18">
    <name type="scientific">Apodospora peruviana</name>
    <dbReference type="NCBI Taxonomy" id="516989"/>
    <lineage>
        <taxon>Eukaryota</taxon>
        <taxon>Fungi</taxon>
        <taxon>Dikarya</taxon>
        <taxon>Ascomycota</taxon>
        <taxon>Pezizomycotina</taxon>
        <taxon>Sordariomycetes</taxon>
        <taxon>Sordariomycetidae</taxon>
        <taxon>Sordariales</taxon>
        <taxon>Lasiosphaeriaceae</taxon>
        <taxon>Apodospora</taxon>
    </lineage>
</organism>
<accession>A0AAE0HZU1</accession>
<dbReference type="SUPFAM" id="SSF51445">
    <property type="entry name" value="(Trans)glycosidases"/>
    <property type="match status" value="1"/>
</dbReference>
<gene>
    <name evidence="17" type="ORF">B0H66DRAFT_560031</name>
</gene>
<keyword evidence="7 13" id="KW-0378">Hydrolase</keyword>
<feature type="domain" description="Chitin-binding type-1" evidence="15">
    <location>
        <begin position="105"/>
        <end position="154"/>
    </location>
</feature>
<feature type="chain" id="PRO_5041932253" description="chitinase" evidence="14">
    <location>
        <begin position="31"/>
        <end position="544"/>
    </location>
</feature>
<dbReference type="InterPro" id="IPR050314">
    <property type="entry name" value="Glycosyl_Hydrlase_18"/>
</dbReference>
<evidence type="ECO:0000256" key="13">
    <source>
        <dbReference type="RuleBase" id="RU000489"/>
    </source>
</evidence>
<keyword evidence="9" id="KW-0119">Carbohydrate metabolism</keyword>
<comment type="similarity">
    <text evidence="3">Belongs to the glycosyl hydrolase 18 family. Chitinase class V subfamily.</text>
</comment>
<dbReference type="PROSITE" id="PS00026">
    <property type="entry name" value="CHIT_BIND_I_1"/>
    <property type="match status" value="1"/>
</dbReference>
<comment type="caution">
    <text evidence="12">Lacks conserved residue(s) required for the propagation of feature annotation.</text>
</comment>
<keyword evidence="14" id="KW-0732">Signal</keyword>
<evidence type="ECO:0000256" key="6">
    <source>
        <dbReference type="ARBA" id="ARBA00022669"/>
    </source>
</evidence>
<keyword evidence="18" id="KW-1185">Reference proteome</keyword>
<evidence type="ECO:0000256" key="11">
    <source>
        <dbReference type="ARBA" id="ARBA00023326"/>
    </source>
</evidence>
<dbReference type="GO" id="GO:0005576">
    <property type="term" value="C:extracellular region"/>
    <property type="evidence" value="ECO:0007669"/>
    <property type="project" value="UniProtKB-SubCell"/>
</dbReference>
<keyword evidence="6 12" id="KW-0147">Chitin-binding</keyword>
<dbReference type="Pfam" id="PF00187">
    <property type="entry name" value="Chitin_bind_1"/>
    <property type="match status" value="1"/>
</dbReference>
<dbReference type="GO" id="GO:0000272">
    <property type="term" value="P:polysaccharide catabolic process"/>
    <property type="evidence" value="ECO:0007669"/>
    <property type="project" value="UniProtKB-KW"/>
</dbReference>
<evidence type="ECO:0000256" key="5">
    <source>
        <dbReference type="ARBA" id="ARBA00022525"/>
    </source>
</evidence>
<dbReference type="PANTHER" id="PTHR11177:SF333">
    <property type="entry name" value="CHITINASE"/>
    <property type="match status" value="1"/>
</dbReference>
<dbReference type="InterPro" id="IPR001223">
    <property type="entry name" value="Glyco_hydro18_cat"/>
</dbReference>
<dbReference type="InterPro" id="IPR018371">
    <property type="entry name" value="Chitin-binding_1_CS"/>
</dbReference>
<evidence type="ECO:0000256" key="12">
    <source>
        <dbReference type="PROSITE-ProRule" id="PRU00261"/>
    </source>
</evidence>
<dbReference type="SUPFAM" id="SSF54556">
    <property type="entry name" value="Chitinase insertion domain"/>
    <property type="match status" value="1"/>
</dbReference>
<keyword evidence="12" id="KW-1015">Disulfide bond</keyword>
<evidence type="ECO:0000256" key="2">
    <source>
        <dbReference type="ARBA" id="ARBA00004613"/>
    </source>
</evidence>
<dbReference type="PROSITE" id="PS51910">
    <property type="entry name" value="GH18_2"/>
    <property type="match status" value="1"/>
</dbReference>
<comment type="catalytic activity">
    <reaction evidence="1">
        <text>Random endo-hydrolysis of N-acetyl-beta-D-glucosaminide (1-&gt;4)-beta-linkages in chitin and chitodextrins.</text>
        <dbReference type="EC" id="3.2.1.14"/>
    </reaction>
</comment>
<sequence>MVASPMPRGGTWIFLVLLLLVSACVDQAWGFVTSNGSISRRGYHHSSPNAQLMSRQNSDGTTPCSTSNPCEVGCCGNGGNPNNAYICGTGGDFCGSSCINNCDYKAECNPGGWDRQYVAKEKCPLNVCCSPFGFCGTTRGFCGDAQVPQPSCGANSGTTRKRRIAYYEGWSTGRSCDLMLPTQIPIGFYTHINVAFASINPNTFRVEPMDGVPNQVTQQIARLKSADPQLRVFLSIGGWSFNDPGPTRLTFSQLAGSSSARETFADSIISFMYYYNLDGVDIDWEYPGADDRGGVPADYVNFVTWMVQLRSRLNRSGRKFELTITVPSSYWYLQHFDLQGLARSLDWINVMTYDLHGTWDGNSPWIGAVALAHTNLTEIKMTFDLFWRNNIDPDQLVFGLGFYGRSFTMSNPNCMAAGCPFTRGADAGPCTLNQGTLSAAEVRRIIAQGNAKVFLDQESAVEIVTWGTDQWISYDDLPTFEMKIRYANSRCIGGVMVWAVDLDDITYTSTNELARALGMKPIAKGLKVGDHQLPLQDTGIHLVG</sequence>
<dbReference type="InterPro" id="IPR017853">
    <property type="entry name" value="GH"/>
</dbReference>
<evidence type="ECO:0000259" key="15">
    <source>
        <dbReference type="PROSITE" id="PS50941"/>
    </source>
</evidence>
<evidence type="ECO:0000256" key="10">
    <source>
        <dbReference type="ARBA" id="ARBA00023295"/>
    </source>
</evidence>
<dbReference type="InterPro" id="IPR036861">
    <property type="entry name" value="Endochitinase-like_sf"/>
</dbReference>
<keyword evidence="10 13" id="KW-0326">Glycosidase</keyword>
<dbReference type="AlphaFoldDB" id="A0AAE0HZU1"/>
<dbReference type="PROSITE" id="PS01095">
    <property type="entry name" value="GH18_1"/>
    <property type="match status" value="1"/>
</dbReference>
<dbReference type="InterPro" id="IPR011583">
    <property type="entry name" value="Chitinase_II/V-like_cat"/>
</dbReference>
<evidence type="ECO:0000259" key="16">
    <source>
        <dbReference type="PROSITE" id="PS51910"/>
    </source>
</evidence>
<evidence type="ECO:0000313" key="17">
    <source>
        <dbReference type="EMBL" id="KAK3315954.1"/>
    </source>
</evidence>
<feature type="disulfide bond" evidence="12">
    <location>
        <begin position="123"/>
        <end position="135"/>
    </location>
</feature>
<proteinExistence type="inferred from homology"/>
<dbReference type="Pfam" id="PF00704">
    <property type="entry name" value="Glyco_hydro_18"/>
    <property type="match status" value="1"/>
</dbReference>
<dbReference type="Proteomes" id="UP001283341">
    <property type="component" value="Unassembled WGS sequence"/>
</dbReference>
<evidence type="ECO:0000256" key="14">
    <source>
        <dbReference type="SAM" id="SignalP"/>
    </source>
</evidence>
<dbReference type="InterPro" id="IPR029070">
    <property type="entry name" value="Chitinase_insertion_sf"/>
</dbReference>
<name>A0AAE0HZU1_9PEZI</name>
<dbReference type="GO" id="GO:0008061">
    <property type="term" value="F:chitin binding"/>
    <property type="evidence" value="ECO:0007669"/>
    <property type="project" value="UniProtKB-UniRule"/>
</dbReference>
<evidence type="ECO:0000256" key="3">
    <source>
        <dbReference type="ARBA" id="ARBA00008682"/>
    </source>
</evidence>
<dbReference type="GO" id="GO:0006032">
    <property type="term" value="P:chitin catabolic process"/>
    <property type="evidence" value="ECO:0007669"/>
    <property type="project" value="UniProtKB-KW"/>
</dbReference>
<feature type="domain" description="GH18" evidence="16">
    <location>
        <begin position="161"/>
        <end position="520"/>
    </location>
</feature>
<dbReference type="GO" id="GO:0008843">
    <property type="term" value="F:endochitinase activity"/>
    <property type="evidence" value="ECO:0007669"/>
    <property type="project" value="UniProtKB-EC"/>
</dbReference>
<evidence type="ECO:0000256" key="7">
    <source>
        <dbReference type="ARBA" id="ARBA00022801"/>
    </source>
</evidence>
<keyword evidence="11" id="KW-0624">Polysaccharide degradation</keyword>